<evidence type="ECO:0000313" key="2">
    <source>
        <dbReference type="EMBL" id="GLH72746.1"/>
    </source>
</evidence>
<accession>A0ABQ5QEI4</accession>
<keyword evidence="3" id="KW-1185">Reference proteome</keyword>
<evidence type="ECO:0000313" key="3">
    <source>
        <dbReference type="Proteomes" id="UP001165069"/>
    </source>
</evidence>
<evidence type="ECO:0008006" key="4">
    <source>
        <dbReference type="Google" id="ProtNLM"/>
    </source>
</evidence>
<feature type="transmembrane region" description="Helical" evidence="1">
    <location>
        <begin position="75"/>
        <end position="96"/>
    </location>
</feature>
<comment type="caution">
    <text evidence="2">The sequence shown here is derived from an EMBL/GenBank/DDBJ whole genome shotgun (WGS) entry which is preliminary data.</text>
</comment>
<name>A0ABQ5QEI4_9BACT</name>
<keyword evidence="1" id="KW-0472">Membrane</keyword>
<feature type="transmembrane region" description="Helical" evidence="1">
    <location>
        <begin position="35"/>
        <end position="55"/>
    </location>
</feature>
<sequence length="117" mass="12690">MPNRASLAVPRSSLFESAEASQNAIARIRERGRRWILAGWGITMIGVFLYCRLLFAVDAEGDMSELLHRTGLAGWAVLLLMVTGAATWLAGNLIYLKDALNSDEVGPDGAPKHHGTL</sequence>
<dbReference type="Proteomes" id="UP001165069">
    <property type="component" value="Unassembled WGS sequence"/>
</dbReference>
<dbReference type="EMBL" id="BSDE01000002">
    <property type="protein sequence ID" value="GLH72746.1"/>
    <property type="molecule type" value="Genomic_DNA"/>
</dbReference>
<gene>
    <name evidence="2" type="ORF">GETHLI_12480</name>
</gene>
<proteinExistence type="predicted"/>
<keyword evidence="1" id="KW-1133">Transmembrane helix</keyword>
<protein>
    <recommendedName>
        <fullName evidence="4">DUF485 domain-containing protein</fullName>
    </recommendedName>
</protein>
<organism evidence="2 3">
    <name type="scientific">Geothrix limicola</name>
    <dbReference type="NCBI Taxonomy" id="2927978"/>
    <lineage>
        <taxon>Bacteria</taxon>
        <taxon>Pseudomonadati</taxon>
        <taxon>Acidobacteriota</taxon>
        <taxon>Holophagae</taxon>
        <taxon>Holophagales</taxon>
        <taxon>Holophagaceae</taxon>
        <taxon>Geothrix</taxon>
    </lineage>
</organism>
<dbReference type="RefSeq" id="WP_285571883.1">
    <property type="nucleotide sequence ID" value="NZ_BSDE01000002.1"/>
</dbReference>
<evidence type="ECO:0000256" key="1">
    <source>
        <dbReference type="SAM" id="Phobius"/>
    </source>
</evidence>
<reference evidence="2 3" key="1">
    <citation type="journal article" date="2023" name="Antonie Van Leeuwenhoek">
        <title>Mesoterricola silvestris gen. nov., sp. nov., Mesoterricola sediminis sp. nov., Geothrix oryzae sp. nov., Geothrix edaphica sp. nov., Geothrix rubra sp. nov., and Geothrix limicola sp. nov., six novel members of Acidobacteriota isolated from soils.</title>
        <authorList>
            <person name="Itoh H."/>
            <person name="Sugisawa Y."/>
            <person name="Mise K."/>
            <person name="Xu Z."/>
            <person name="Kuniyasu M."/>
            <person name="Ushijima N."/>
            <person name="Kawano K."/>
            <person name="Kobayashi E."/>
            <person name="Shiratori Y."/>
            <person name="Masuda Y."/>
            <person name="Senoo K."/>
        </authorList>
    </citation>
    <scope>NUCLEOTIDE SEQUENCE [LARGE SCALE GENOMIC DNA]</scope>
    <source>
        <strain evidence="2 3">Red804</strain>
    </source>
</reference>
<keyword evidence="1" id="KW-0812">Transmembrane</keyword>